<dbReference type="Proteomes" id="UP000013201">
    <property type="component" value="Unassembled WGS sequence"/>
</dbReference>
<reference evidence="3" key="2">
    <citation type="submission" date="2013-04" db="EMBL/GenBank/DDBJ databases">
        <title>Bisphenol A degrading Sphingobium sp. strain BiD32.</title>
        <authorList>
            <person name="Nielsen J.L."/>
            <person name="Zhou N.A."/>
            <person name="Kjeldal H."/>
        </authorList>
    </citation>
    <scope>NUCLEOTIDE SEQUENCE [LARGE SCALE GENOMIC DNA]</scope>
    <source>
        <strain evidence="3">BiD32</strain>
    </source>
</reference>
<gene>
    <name evidence="2" type="ORF">EBBID32_15790</name>
</gene>
<dbReference type="AlphaFoldDB" id="N1MJ61"/>
<dbReference type="EMBL" id="CAVK010000072">
    <property type="protein sequence ID" value="CCW17240.1"/>
    <property type="molecule type" value="Genomic_DNA"/>
</dbReference>
<name>N1MJ61_9SPHN</name>
<evidence type="ECO:0000313" key="3">
    <source>
        <dbReference type="Proteomes" id="UP000013201"/>
    </source>
</evidence>
<evidence type="ECO:0000313" key="2">
    <source>
        <dbReference type="EMBL" id="CCW17240.1"/>
    </source>
</evidence>
<accession>N1MJ61</accession>
<feature type="compositionally biased region" description="Basic residues" evidence="1">
    <location>
        <begin position="310"/>
        <end position="325"/>
    </location>
</feature>
<feature type="region of interest" description="Disordered" evidence="1">
    <location>
        <begin position="19"/>
        <end position="46"/>
    </location>
</feature>
<reference evidence="2 3" key="1">
    <citation type="submission" date="2013-03" db="EMBL/GenBank/DDBJ databases">
        <authorList>
            <person name="Le V."/>
        </authorList>
    </citation>
    <scope>NUCLEOTIDE SEQUENCE [LARGE SCALE GENOMIC DNA]</scope>
    <source>
        <strain evidence="2 3">BiD32</strain>
    </source>
</reference>
<proteinExistence type="predicted"/>
<keyword evidence="3" id="KW-1185">Reference proteome</keyword>
<sequence length="375" mass="41024">MISSRLASDEPEADALICRHGSPSPHDLRPGVHRGSNDGCLPAGATQSRPVQQDIFDIGLGLGDLRDATVADPPGPCIICGKSQMVMAEAVKLLAQILRAAPQIALDAVAIDPQRRRRRRHELGQSEGVLGRIDIGLVAALANDHRIEQAHGNAVLAGDIAHHSKIAGPPKFRIGSQEPRGPVVWKRATGNIARHRRSEGGVAAAHPERHGNRRWWKSRARDGGGERPCDAGIGEGNAVQGALHLRSGGHARVHLMLDPPPVEIVNAELRYEFGRHRDRGNFHSSRLANRRLALRHRRAHRDKLDAAGRSRGRRCRRHTGSQHHRQNSDANQCRSHDDLPNLRWEKWRSAGPSLSIHRTAGNTSWINLSSSSSCG</sequence>
<feature type="region of interest" description="Disordered" evidence="1">
    <location>
        <begin position="298"/>
        <end position="336"/>
    </location>
</feature>
<evidence type="ECO:0000256" key="1">
    <source>
        <dbReference type="SAM" id="MobiDB-lite"/>
    </source>
</evidence>
<organism evidence="2 3">
    <name type="scientific">Sphingobium indicum BiD32</name>
    <dbReference type="NCBI Taxonomy" id="1301087"/>
    <lineage>
        <taxon>Bacteria</taxon>
        <taxon>Pseudomonadati</taxon>
        <taxon>Pseudomonadota</taxon>
        <taxon>Alphaproteobacteria</taxon>
        <taxon>Sphingomonadales</taxon>
        <taxon>Sphingomonadaceae</taxon>
        <taxon>Sphingobium</taxon>
    </lineage>
</organism>
<protein>
    <submittedName>
        <fullName evidence="2">Uncharacterized protein</fullName>
    </submittedName>
</protein>
<comment type="caution">
    <text evidence="2">The sequence shown here is derived from an EMBL/GenBank/DDBJ whole genome shotgun (WGS) entry which is preliminary data.</text>
</comment>